<keyword evidence="4" id="KW-0732">Signal</keyword>
<dbReference type="InterPro" id="IPR015943">
    <property type="entry name" value="WD40/YVTN_repeat-like_dom_sf"/>
</dbReference>
<dbReference type="Gene3D" id="1.10.1130.10">
    <property type="entry name" value="Flavocytochrome C3, Chain A"/>
    <property type="match status" value="1"/>
</dbReference>
<proteinExistence type="predicted"/>
<reference evidence="6 7" key="1">
    <citation type="submission" date="2016-09" db="EMBL/GenBank/DDBJ databases">
        <title>Photobacterium proteolyticum sp. nov. a protease producing bacterium isolated from ocean sediments of Laizhou Bay.</title>
        <authorList>
            <person name="Li Y."/>
        </authorList>
    </citation>
    <scope>NUCLEOTIDE SEQUENCE [LARGE SCALE GENOMIC DNA]</scope>
    <source>
        <strain evidence="6 7">13-12</strain>
    </source>
</reference>
<dbReference type="Proteomes" id="UP000186905">
    <property type="component" value="Unassembled WGS sequence"/>
</dbReference>
<dbReference type="SUPFAM" id="SSF50974">
    <property type="entry name" value="Nitrous oxide reductase, N-terminal domain"/>
    <property type="match status" value="1"/>
</dbReference>
<keyword evidence="3" id="KW-0349">Heme</keyword>
<dbReference type="GO" id="GO:0009055">
    <property type="term" value="F:electron transfer activity"/>
    <property type="evidence" value="ECO:0007669"/>
    <property type="project" value="InterPro"/>
</dbReference>
<dbReference type="AlphaFoldDB" id="A0A1Q9GKC7"/>
<feature type="domain" description="Cytochrome c" evidence="5">
    <location>
        <begin position="401"/>
        <end position="524"/>
    </location>
</feature>
<dbReference type="PANTHER" id="PTHR47197:SF3">
    <property type="entry name" value="DIHYDRO-HEME D1 DEHYDROGENASE"/>
    <property type="match status" value="1"/>
</dbReference>
<dbReference type="OrthoDB" id="9805202at2"/>
<sequence length="973" mass="108294">MKLISIYKPAKQLIVLMLVLLSQSAGAIEKSSSIVFNLDKSQIISANFDAGSVSILAREDGKLLAESTIGRDIRRIALTDNGKLLLATDYLNDQVVLLDAKTLETKQVTSVPSRPFGVVFDASHQRFFVTSFERDKLLAIDTEGNITLTIDTASTPRGLALTDDGRMLVTHSLSGQVSIYDVKAEQPKLLKVVQLADTAADPAKTTPQGKPRLLDNIAISPDGRQAWLPHVLWSFGHDFQFQSTVFPTVSLLDLDPGNEHEIVDERKQLFKQINIIESGNRIRIVSNPHDAVFTDDGKKIIFTLAGSEDLMVFDLSRQGKKNKKRHRRKKFQGGVKATQIYRNVPGDNPRGLLVSGRELYVQNAMSLDIAKFDTGAAGPFAKVKLKQSHFAGLVSVDPLPKQLRQGKTLFNSANMADSPDFPMAGDFWMSCNSCHLDGFNFTNRQLMEDGKKDRFSNALTGHVDVRKMIAGDPVGAYIDIIQKTQGGMGGDPREESLPPVSVENPPLEAAKMMSALNEYVRAPENLPYLSTWLRLDDDKRYTHPDEWINSAECSDCHTTIYDQWADSNHGMNMDHPYYRFHEDFAAKTEGEEFRVLCRGCHAPQMVINGDKGPMTDFGDMWEKGGVSLKEAFAHGKSVSERGTGCVFCHRVTKAENAGGNTDMTVNIKDRDSYVFEDAKNSMLKWLSEKQINAMPEQHKASYSNPELYQSSLYCATCHNEFTTGQGANINDNFGEWLASPFNAPNDPKQHKTCIDCHMTQDVTDFDNKVGGQSTNDGPMKSNLRSHHLVGGNYFFTGMRNAEHKKMSIDILKTALSLEVEKQGNLLTARITNVNSGHDMPGGARRQVWVEVIATDANGQKVYTSGVMKDGVIPNDARKFVKVGVDKDGKPVGLRFWRYVKIGKDTRIKSGETRNEVFELPKDAKYPITVSTRVLYQVFAKALTEKVRNAYPQENIPDPEVIELQKVVKTFASY</sequence>
<evidence type="ECO:0000313" key="7">
    <source>
        <dbReference type="Proteomes" id="UP000186905"/>
    </source>
</evidence>
<dbReference type="GO" id="GO:0020037">
    <property type="term" value="F:heme binding"/>
    <property type="evidence" value="ECO:0007669"/>
    <property type="project" value="InterPro"/>
</dbReference>
<feature type="chain" id="PRO_5012412604" description="Cytochrome c domain-containing protein" evidence="4">
    <location>
        <begin position="28"/>
        <end position="973"/>
    </location>
</feature>
<name>A0A1Q9GKC7_9GAMM</name>
<dbReference type="Pfam" id="PF02239">
    <property type="entry name" value="Cytochrom_D1"/>
    <property type="match status" value="1"/>
</dbReference>
<dbReference type="InterPro" id="IPR051200">
    <property type="entry name" value="Host-pathogen_enzymatic-act"/>
</dbReference>
<comment type="caution">
    <text evidence="6">The sequence shown here is derived from an EMBL/GenBank/DDBJ whole genome shotgun (WGS) entry which is preliminary data.</text>
</comment>
<keyword evidence="2 3" id="KW-0408">Iron</keyword>
<evidence type="ECO:0000256" key="4">
    <source>
        <dbReference type="SAM" id="SignalP"/>
    </source>
</evidence>
<evidence type="ECO:0000256" key="2">
    <source>
        <dbReference type="ARBA" id="ARBA00023004"/>
    </source>
</evidence>
<dbReference type="InterPro" id="IPR009056">
    <property type="entry name" value="Cyt_c-like_dom"/>
</dbReference>
<dbReference type="InterPro" id="IPR011045">
    <property type="entry name" value="N2O_reductase_N"/>
</dbReference>
<dbReference type="EMBL" id="MJIL01000079">
    <property type="protein sequence ID" value="OLQ74923.1"/>
    <property type="molecule type" value="Genomic_DNA"/>
</dbReference>
<gene>
    <name evidence="6" type="ORF">BIT28_13285</name>
</gene>
<organism evidence="6 7">
    <name type="scientific">Photobacterium proteolyticum</name>
    <dbReference type="NCBI Taxonomy" id="1903952"/>
    <lineage>
        <taxon>Bacteria</taxon>
        <taxon>Pseudomonadati</taxon>
        <taxon>Pseudomonadota</taxon>
        <taxon>Gammaproteobacteria</taxon>
        <taxon>Vibrionales</taxon>
        <taxon>Vibrionaceae</taxon>
        <taxon>Photobacterium</taxon>
    </lineage>
</organism>
<accession>A0A1Q9GKC7</accession>
<evidence type="ECO:0000259" key="5">
    <source>
        <dbReference type="PROSITE" id="PS51007"/>
    </source>
</evidence>
<dbReference type="InterPro" id="IPR036280">
    <property type="entry name" value="Multihaem_cyt_sf"/>
</dbReference>
<keyword evidence="7" id="KW-1185">Reference proteome</keyword>
<evidence type="ECO:0000256" key="1">
    <source>
        <dbReference type="ARBA" id="ARBA00022723"/>
    </source>
</evidence>
<feature type="signal peptide" evidence="4">
    <location>
        <begin position="1"/>
        <end position="27"/>
    </location>
</feature>
<keyword evidence="1 3" id="KW-0479">Metal-binding</keyword>
<protein>
    <recommendedName>
        <fullName evidence="5">Cytochrome c domain-containing protein</fullName>
    </recommendedName>
</protein>
<dbReference type="Gene3D" id="2.130.10.10">
    <property type="entry name" value="YVTN repeat-like/Quinoprotein amine dehydrogenase"/>
    <property type="match status" value="1"/>
</dbReference>
<evidence type="ECO:0000313" key="6">
    <source>
        <dbReference type="EMBL" id="OLQ74923.1"/>
    </source>
</evidence>
<dbReference type="PROSITE" id="PS51007">
    <property type="entry name" value="CYTC"/>
    <property type="match status" value="1"/>
</dbReference>
<dbReference type="STRING" id="1903952.BIT28_13285"/>
<dbReference type="SUPFAM" id="SSF48695">
    <property type="entry name" value="Multiheme cytochromes"/>
    <property type="match status" value="1"/>
</dbReference>
<evidence type="ECO:0000256" key="3">
    <source>
        <dbReference type="PROSITE-ProRule" id="PRU00433"/>
    </source>
</evidence>
<dbReference type="GO" id="GO:0046872">
    <property type="term" value="F:metal ion binding"/>
    <property type="evidence" value="ECO:0007669"/>
    <property type="project" value="UniProtKB-KW"/>
</dbReference>
<dbReference type="PANTHER" id="PTHR47197">
    <property type="entry name" value="PROTEIN NIRF"/>
    <property type="match status" value="1"/>
</dbReference>